<dbReference type="Pfam" id="PF05219">
    <property type="entry name" value="DREV"/>
    <property type="match status" value="1"/>
</dbReference>
<dbReference type="InterPro" id="IPR007884">
    <property type="entry name" value="METL9"/>
</dbReference>
<dbReference type="AlphaFoldDB" id="A0A3L6L9P5"/>
<dbReference type="Gene3D" id="3.40.50.150">
    <property type="entry name" value="Vaccinia Virus protein VP39"/>
    <property type="match status" value="1"/>
</dbReference>
<organism evidence="1">
    <name type="scientific">Trypanosoma brucei equiperdum</name>
    <dbReference type="NCBI Taxonomy" id="630700"/>
    <lineage>
        <taxon>Eukaryota</taxon>
        <taxon>Discoba</taxon>
        <taxon>Euglenozoa</taxon>
        <taxon>Kinetoplastea</taxon>
        <taxon>Metakinetoplastina</taxon>
        <taxon>Trypanosomatida</taxon>
        <taxon>Trypanosomatidae</taxon>
        <taxon>Trypanosoma</taxon>
    </lineage>
</organism>
<sequence>MIPSQLKSMTTFTNEGRVKPPMSYRANIDVLPQHIVTKYFILEKDKETTDWLKEAANVSALRILIANLLRHFVSLTTANGIVGRGGMFVVSTEQAAKLLLGRTIAQQWTRYRDTMEPPFETLLDVGAGDGGVTSRLQPLFKRVTATEFSIPMRWRLWRRGYEVLPYQDPFTNKDGSRRYYDVISCLNVLDRADRPLDLLASMRDSLGPEGILLLAVVLPWCPFVEDGSIKRRPSQMMPMDGGECCKGATFEQSLQCLMDNVLVPFGFQLERWCKLPYLCEGNMIAEYAVLHDAVMVLTRKGDNGTATAEKDTDGSTIHT</sequence>
<dbReference type="SUPFAM" id="SSF53335">
    <property type="entry name" value="S-adenosyl-L-methionine-dependent methyltransferases"/>
    <property type="match status" value="1"/>
</dbReference>
<dbReference type="GO" id="GO:0106370">
    <property type="term" value="F:protein-L-histidine N-pros-methyltransferase activity"/>
    <property type="evidence" value="ECO:0007669"/>
    <property type="project" value="InterPro"/>
</dbReference>
<dbReference type="EMBL" id="QSBY01000006">
    <property type="protein sequence ID" value="RHW72281.1"/>
    <property type="molecule type" value="Genomic_DNA"/>
</dbReference>
<dbReference type="PANTHER" id="PTHR12890">
    <property type="entry name" value="DREV PROTEIN"/>
    <property type="match status" value="1"/>
</dbReference>
<gene>
    <name evidence="1" type="ORF">DPX39_060028300</name>
</gene>
<dbReference type="CDD" id="cd02440">
    <property type="entry name" value="AdoMet_MTases"/>
    <property type="match status" value="1"/>
</dbReference>
<protein>
    <submittedName>
        <fullName evidence="1">DREV methyltransferase</fullName>
    </submittedName>
</protein>
<dbReference type="Proteomes" id="UP000266743">
    <property type="component" value="Chromosome 6"/>
</dbReference>
<reference evidence="1" key="1">
    <citation type="submission" date="2018-09" db="EMBL/GenBank/DDBJ databases">
        <title>whole genome sequence of T. equiperdum IVM-t1 strain.</title>
        <authorList>
            <person name="Suganuma K."/>
        </authorList>
    </citation>
    <scope>NUCLEOTIDE SEQUENCE [LARGE SCALE GENOMIC DNA]</scope>
    <source>
        <strain evidence="1">IVM-t1</strain>
    </source>
</reference>
<name>A0A3L6L9P5_9TRYP</name>
<evidence type="ECO:0000313" key="1">
    <source>
        <dbReference type="EMBL" id="RHW72281.1"/>
    </source>
</evidence>
<comment type="caution">
    <text evidence="1">The sequence shown here is derived from an EMBL/GenBank/DDBJ whole genome shotgun (WGS) entry which is preliminary data.</text>
</comment>
<keyword evidence="1" id="KW-0808">Transferase</keyword>
<dbReference type="PANTHER" id="PTHR12890:SF0">
    <property type="entry name" value="PROTEIN-L-HISTIDINE N-PROS-METHYLTRANSFERASE"/>
    <property type="match status" value="1"/>
</dbReference>
<keyword evidence="1" id="KW-0489">Methyltransferase</keyword>
<dbReference type="GO" id="GO:0032259">
    <property type="term" value="P:methylation"/>
    <property type="evidence" value="ECO:0007669"/>
    <property type="project" value="UniProtKB-KW"/>
</dbReference>
<proteinExistence type="predicted"/>
<dbReference type="InterPro" id="IPR029063">
    <property type="entry name" value="SAM-dependent_MTases_sf"/>
</dbReference>
<accession>A0A3L6L9P5</accession>